<keyword evidence="4" id="KW-0012">Acyltransferase</keyword>
<feature type="region of interest" description="Disordered" evidence="5">
    <location>
        <begin position="155"/>
        <end position="178"/>
    </location>
</feature>
<organism evidence="7 8">
    <name type="scientific">Plantibacter flavus</name>
    <dbReference type="NCBI Taxonomy" id="150123"/>
    <lineage>
        <taxon>Bacteria</taxon>
        <taxon>Bacillati</taxon>
        <taxon>Actinomycetota</taxon>
        <taxon>Actinomycetes</taxon>
        <taxon>Micrococcales</taxon>
        <taxon>Microbacteriaceae</taxon>
        <taxon>Plantibacter</taxon>
    </lineage>
</organism>
<name>A0A3N2C0D7_9MICO</name>
<dbReference type="InterPro" id="IPR000182">
    <property type="entry name" value="GNAT_dom"/>
</dbReference>
<accession>A0A3N2C0D7</accession>
<dbReference type="PANTHER" id="PTHR43420">
    <property type="entry name" value="ACETYLTRANSFERASE"/>
    <property type="match status" value="1"/>
</dbReference>
<evidence type="ECO:0000256" key="2">
    <source>
        <dbReference type="ARBA" id="ARBA00022490"/>
    </source>
</evidence>
<dbReference type="RefSeq" id="WP_234993925.1">
    <property type="nucleotide sequence ID" value="NZ_FXAP01000001.1"/>
</dbReference>
<keyword evidence="3 7" id="KW-0808">Transferase</keyword>
<protein>
    <submittedName>
        <fullName evidence="7">Ribosomal-protein-alanine N-acetyltransferase</fullName>
    </submittedName>
</protein>
<feature type="domain" description="N-acetyltransferase" evidence="6">
    <location>
        <begin position="3"/>
        <end position="154"/>
    </location>
</feature>
<evidence type="ECO:0000256" key="4">
    <source>
        <dbReference type="ARBA" id="ARBA00023315"/>
    </source>
</evidence>
<sequence length="178" mass="19374">MSWSLRRAGVADLDAIMELEHTVFVNDAWSADMMRAELSSPHGYYLVATEVDADDATLAGYGGLFAPSRSDDADIQTIAVAGHARGRGLGRLLMQALIEQARQQDVAQVFLEVRADNPVAIALYRSLGFEELGVRPGYYQPDDVDAIVMRLTVQPRPPMPAHGQSPLDQTDQHPGSIA</sequence>
<evidence type="ECO:0000313" key="8">
    <source>
        <dbReference type="Proteomes" id="UP000266915"/>
    </source>
</evidence>
<dbReference type="NCBIfam" id="TIGR01575">
    <property type="entry name" value="rimI"/>
    <property type="match status" value="1"/>
</dbReference>
<dbReference type="AlphaFoldDB" id="A0A3N2C0D7"/>
<keyword evidence="8" id="KW-1185">Reference proteome</keyword>
<evidence type="ECO:0000313" key="7">
    <source>
        <dbReference type="EMBL" id="ROR80969.1"/>
    </source>
</evidence>
<dbReference type="PROSITE" id="PS51186">
    <property type="entry name" value="GNAT"/>
    <property type="match status" value="1"/>
</dbReference>
<dbReference type="SUPFAM" id="SSF55729">
    <property type="entry name" value="Acyl-CoA N-acyltransferases (Nat)"/>
    <property type="match status" value="1"/>
</dbReference>
<dbReference type="InterPro" id="IPR006464">
    <property type="entry name" value="AcTrfase_RimI/Ard1"/>
</dbReference>
<dbReference type="Pfam" id="PF00583">
    <property type="entry name" value="Acetyltransf_1"/>
    <property type="match status" value="1"/>
</dbReference>
<comment type="caution">
    <text evidence="7">The sequence shown here is derived from an EMBL/GenBank/DDBJ whole genome shotgun (WGS) entry which is preliminary data.</text>
</comment>
<dbReference type="GO" id="GO:0008080">
    <property type="term" value="F:N-acetyltransferase activity"/>
    <property type="evidence" value="ECO:0007669"/>
    <property type="project" value="InterPro"/>
</dbReference>
<gene>
    <name evidence="7" type="ORF">EDD42_1016</name>
</gene>
<keyword evidence="2" id="KW-0963">Cytoplasm</keyword>
<feature type="compositionally biased region" description="Polar residues" evidence="5">
    <location>
        <begin position="166"/>
        <end position="178"/>
    </location>
</feature>
<dbReference type="Gene3D" id="3.40.630.30">
    <property type="match status" value="1"/>
</dbReference>
<dbReference type="CDD" id="cd04301">
    <property type="entry name" value="NAT_SF"/>
    <property type="match status" value="1"/>
</dbReference>
<dbReference type="PANTHER" id="PTHR43420:SF12">
    <property type="entry name" value="N-ACETYLTRANSFERASE DOMAIN-CONTAINING PROTEIN"/>
    <property type="match status" value="1"/>
</dbReference>
<comment type="similarity">
    <text evidence="1">Belongs to the acetyltransferase family. RimI subfamily.</text>
</comment>
<dbReference type="InterPro" id="IPR016181">
    <property type="entry name" value="Acyl_CoA_acyltransferase"/>
</dbReference>
<dbReference type="Proteomes" id="UP000266915">
    <property type="component" value="Unassembled WGS sequence"/>
</dbReference>
<reference evidence="7 8" key="1">
    <citation type="submission" date="2018-11" db="EMBL/GenBank/DDBJ databases">
        <title>Sequencing the genomes of 1000 actinobacteria strains.</title>
        <authorList>
            <person name="Klenk H.-P."/>
        </authorList>
    </citation>
    <scope>NUCLEOTIDE SEQUENCE [LARGE SCALE GENOMIC DNA]</scope>
    <source>
        <strain evidence="7 8">DSM 14012</strain>
    </source>
</reference>
<evidence type="ECO:0000256" key="5">
    <source>
        <dbReference type="SAM" id="MobiDB-lite"/>
    </source>
</evidence>
<evidence type="ECO:0000259" key="6">
    <source>
        <dbReference type="PROSITE" id="PS51186"/>
    </source>
</evidence>
<dbReference type="InterPro" id="IPR050680">
    <property type="entry name" value="YpeA/RimI_acetyltransf"/>
</dbReference>
<evidence type="ECO:0000256" key="3">
    <source>
        <dbReference type="ARBA" id="ARBA00022679"/>
    </source>
</evidence>
<proteinExistence type="inferred from homology"/>
<evidence type="ECO:0000256" key="1">
    <source>
        <dbReference type="ARBA" id="ARBA00005395"/>
    </source>
</evidence>
<dbReference type="EMBL" id="RKHL01000001">
    <property type="protein sequence ID" value="ROR80969.1"/>
    <property type="molecule type" value="Genomic_DNA"/>
</dbReference>